<protein>
    <submittedName>
        <fullName evidence="4">TetR/AcrR family transcriptional regulator</fullName>
    </submittedName>
</protein>
<dbReference type="EMBL" id="CP134145">
    <property type="protein sequence ID" value="WNC74238.1"/>
    <property type="molecule type" value="Genomic_DNA"/>
</dbReference>
<feature type="domain" description="HTH tetR-type" evidence="3">
    <location>
        <begin position="1"/>
        <end position="61"/>
    </location>
</feature>
<dbReference type="PRINTS" id="PR00455">
    <property type="entry name" value="HTHTETR"/>
</dbReference>
<proteinExistence type="predicted"/>
<evidence type="ECO:0000313" key="5">
    <source>
        <dbReference type="Proteomes" id="UP001258994"/>
    </source>
</evidence>
<reference evidence="5" key="1">
    <citation type="submission" date="2023-09" db="EMBL/GenBank/DDBJ databases">
        <authorList>
            <person name="Li S."/>
            <person name="Li X."/>
            <person name="Zhang C."/>
            <person name="Zhao Z."/>
        </authorList>
    </citation>
    <scope>NUCLEOTIDE SEQUENCE [LARGE SCALE GENOMIC DNA]</scope>
    <source>
        <strain evidence="5">SQ149</strain>
    </source>
</reference>
<dbReference type="Gene3D" id="1.10.357.10">
    <property type="entry name" value="Tetracycline Repressor, domain 2"/>
    <property type="match status" value="1"/>
</dbReference>
<keyword evidence="1 2" id="KW-0238">DNA-binding</keyword>
<dbReference type="Pfam" id="PF13972">
    <property type="entry name" value="TetR"/>
    <property type="match status" value="1"/>
</dbReference>
<dbReference type="PANTHER" id="PTHR43479:SF12">
    <property type="entry name" value="TRANSCRIPTIONAL REGULATORY PROTEIN"/>
    <property type="match status" value="1"/>
</dbReference>
<evidence type="ECO:0000256" key="2">
    <source>
        <dbReference type="PROSITE-ProRule" id="PRU00335"/>
    </source>
</evidence>
<dbReference type="InterPro" id="IPR023772">
    <property type="entry name" value="DNA-bd_HTH_TetR-type_CS"/>
</dbReference>
<dbReference type="PANTHER" id="PTHR43479">
    <property type="entry name" value="ACREF/ENVCD OPERON REPRESSOR-RELATED"/>
    <property type="match status" value="1"/>
</dbReference>
<dbReference type="InterPro" id="IPR001647">
    <property type="entry name" value="HTH_TetR"/>
</dbReference>
<dbReference type="SUPFAM" id="SSF46689">
    <property type="entry name" value="Homeodomain-like"/>
    <property type="match status" value="1"/>
</dbReference>
<evidence type="ECO:0000313" key="4">
    <source>
        <dbReference type="EMBL" id="WNC74238.1"/>
    </source>
</evidence>
<dbReference type="InterPro" id="IPR025722">
    <property type="entry name" value="TetR"/>
</dbReference>
<dbReference type="PROSITE" id="PS01081">
    <property type="entry name" value="HTH_TETR_1"/>
    <property type="match status" value="1"/>
</dbReference>
<name>A0ABY9U087_9GAMM</name>
<evidence type="ECO:0000256" key="1">
    <source>
        <dbReference type="ARBA" id="ARBA00023125"/>
    </source>
</evidence>
<dbReference type="Proteomes" id="UP001258994">
    <property type="component" value="Chromosome"/>
</dbReference>
<feature type="DNA-binding region" description="H-T-H motif" evidence="2">
    <location>
        <begin position="24"/>
        <end position="43"/>
    </location>
</feature>
<sequence length="215" mass="24864">MKTKDRILLASLDAFSEEGIGQISTNHIADILDISPGNLYYHFKSKGEIIIALYDCFKNDFSAFVESSERHIKSPQEIWLILNLTFQLMSKYRFIFRDASFAINRYPELNRPFNQLLKATRLAIDNFCKYLQKQGLVQLNSQQSALLSTSIHLTLTQWFDYAYIYINKQKSISKNSDLNQSSDKLVDLGVSQTISLIQPYMAEQMRSYFDEILTA</sequence>
<dbReference type="PROSITE" id="PS50977">
    <property type="entry name" value="HTH_TETR_2"/>
    <property type="match status" value="1"/>
</dbReference>
<dbReference type="InterPro" id="IPR050624">
    <property type="entry name" value="HTH-type_Tx_Regulator"/>
</dbReference>
<dbReference type="Pfam" id="PF00440">
    <property type="entry name" value="TetR_N"/>
    <property type="match status" value="1"/>
</dbReference>
<organism evidence="4 5">
    <name type="scientific">Thalassotalea psychrophila</name>
    <dbReference type="NCBI Taxonomy" id="3065647"/>
    <lineage>
        <taxon>Bacteria</taxon>
        <taxon>Pseudomonadati</taxon>
        <taxon>Pseudomonadota</taxon>
        <taxon>Gammaproteobacteria</taxon>
        <taxon>Alteromonadales</taxon>
        <taxon>Colwelliaceae</taxon>
        <taxon>Thalassotalea</taxon>
    </lineage>
</organism>
<keyword evidence="5" id="KW-1185">Reference proteome</keyword>
<gene>
    <name evidence="4" type="ORF">RGQ13_09655</name>
</gene>
<dbReference type="RefSeq" id="WP_348393345.1">
    <property type="nucleotide sequence ID" value="NZ_CP134145.1"/>
</dbReference>
<evidence type="ECO:0000259" key="3">
    <source>
        <dbReference type="PROSITE" id="PS50977"/>
    </source>
</evidence>
<dbReference type="InterPro" id="IPR009057">
    <property type="entry name" value="Homeodomain-like_sf"/>
</dbReference>
<accession>A0ABY9U087</accession>